<organism evidence="1 2">
    <name type="scientific">Polluticaenibacter yanchengensis</name>
    <dbReference type="NCBI Taxonomy" id="3014562"/>
    <lineage>
        <taxon>Bacteria</taxon>
        <taxon>Pseudomonadati</taxon>
        <taxon>Bacteroidota</taxon>
        <taxon>Chitinophagia</taxon>
        <taxon>Chitinophagales</taxon>
        <taxon>Chitinophagaceae</taxon>
        <taxon>Polluticaenibacter</taxon>
    </lineage>
</organism>
<proteinExistence type="predicted"/>
<protein>
    <submittedName>
        <fullName evidence="1">Uncharacterized protein</fullName>
    </submittedName>
</protein>
<reference evidence="1 2" key="1">
    <citation type="submission" date="2022-12" db="EMBL/GenBank/DDBJ databases">
        <title>Chitinophagaceae gen. sp. nov., a new member of the family Chitinophagaceae, isolated from soil in a chemical factory.</title>
        <authorList>
            <person name="Ke Z."/>
        </authorList>
    </citation>
    <scope>NUCLEOTIDE SEQUENCE [LARGE SCALE GENOMIC DNA]</scope>
    <source>
        <strain evidence="1 2">LY-5</strain>
    </source>
</reference>
<dbReference type="EMBL" id="JAQGEF010000001">
    <property type="protein sequence ID" value="MDA3613394.1"/>
    <property type="molecule type" value="Genomic_DNA"/>
</dbReference>
<evidence type="ECO:0000313" key="2">
    <source>
        <dbReference type="Proteomes" id="UP001210231"/>
    </source>
</evidence>
<evidence type="ECO:0000313" key="1">
    <source>
        <dbReference type="EMBL" id="MDA3613394.1"/>
    </source>
</evidence>
<dbReference type="Proteomes" id="UP001210231">
    <property type="component" value="Unassembled WGS sequence"/>
</dbReference>
<sequence>MKENNKPLEGVIVIEEDRAENQSKTDITGYLKLNRSPDWVGRLVFIYNQALKWLPMKY</sequence>
<name>A0ABT4UFN5_9BACT</name>
<dbReference type="RefSeq" id="WP_407029725.1">
    <property type="nucleotide sequence ID" value="NZ_JAQGEF010000001.1"/>
</dbReference>
<comment type="caution">
    <text evidence="1">The sequence shown here is derived from an EMBL/GenBank/DDBJ whole genome shotgun (WGS) entry which is preliminary data.</text>
</comment>
<keyword evidence="2" id="KW-1185">Reference proteome</keyword>
<gene>
    <name evidence="1" type="ORF">O3P16_01130</name>
</gene>
<accession>A0ABT4UFN5</accession>